<evidence type="ECO:0000259" key="9">
    <source>
        <dbReference type="Pfam" id="PF01138"/>
    </source>
</evidence>
<dbReference type="GO" id="GO:0008033">
    <property type="term" value="P:tRNA processing"/>
    <property type="evidence" value="ECO:0007669"/>
    <property type="project" value="UniProtKB-UniRule"/>
</dbReference>
<dbReference type="GO" id="GO:0009022">
    <property type="term" value="F:tRNA nucleotidyltransferase activity"/>
    <property type="evidence" value="ECO:0007669"/>
    <property type="project" value="UniProtKB-UniRule"/>
</dbReference>
<evidence type="ECO:0000256" key="6">
    <source>
        <dbReference type="ARBA" id="ARBA00022695"/>
    </source>
</evidence>
<dbReference type="OrthoDB" id="9807456at2"/>
<evidence type="ECO:0000313" key="12">
    <source>
        <dbReference type="Proteomes" id="UP000046155"/>
    </source>
</evidence>
<dbReference type="SUPFAM" id="SSF55666">
    <property type="entry name" value="Ribonuclease PH domain 2-like"/>
    <property type="match status" value="1"/>
</dbReference>
<dbReference type="FunFam" id="3.30.230.70:FF:000003">
    <property type="entry name" value="Ribonuclease PH"/>
    <property type="match status" value="1"/>
</dbReference>
<dbReference type="AlphaFoldDB" id="A0A0B7MQR2"/>
<dbReference type="Pfam" id="PF01138">
    <property type="entry name" value="RNase_PH"/>
    <property type="match status" value="1"/>
</dbReference>
<sequence>MRPDGRRPDELRPVKICHDFLKYAEGSVLIEVGDTKLICSASIEDKIPPFLKGTGKGWVTAEYSMLPRSTEHRTIRDSARGRVSGRSSEIQRLIGRSLRSIVDLGRMGEHTIWIDCDVIQADGGTRTAAITGSYIALVDALRKLKEQEKWDSLPVSDYMAAVSVGKVREQVLLDLCFIEDSMAEVDMNVVMTGDGRFVEVQGTAEGMPFTRDELHSFIDLAADGIQQLITYQKEILGDLDE</sequence>
<dbReference type="InterPro" id="IPR036345">
    <property type="entry name" value="ExoRNase_PH_dom2_sf"/>
</dbReference>
<evidence type="ECO:0000313" key="11">
    <source>
        <dbReference type="EMBL" id="CEO90326.1"/>
    </source>
</evidence>
<evidence type="ECO:0000256" key="5">
    <source>
        <dbReference type="ARBA" id="ARBA00022694"/>
    </source>
</evidence>
<dbReference type="InterPro" id="IPR002381">
    <property type="entry name" value="RNase_PH_bac-type"/>
</dbReference>
<dbReference type="GO" id="GO:0000049">
    <property type="term" value="F:tRNA binding"/>
    <property type="evidence" value="ECO:0007669"/>
    <property type="project" value="UniProtKB-UniRule"/>
</dbReference>
<dbReference type="GO" id="GO:0031125">
    <property type="term" value="P:rRNA 3'-end processing"/>
    <property type="evidence" value="ECO:0007669"/>
    <property type="project" value="UniProtKB-ARBA"/>
</dbReference>
<dbReference type="SUPFAM" id="SSF54211">
    <property type="entry name" value="Ribosomal protein S5 domain 2-like"/>
    <property type="match status" value="1"/>
</dbReference>
<accession>A0A0B7MQR2</accession>
<comment type="subunit">
    <text evidence="8">Homohexameric ring arranged as a trimer of dimers.</text>
</comment>
<gene>
    <name evidence="8 11" type="primary">rph</name>
    <name evidence="11" type="ORF">SSCH_800018</name>
</gene>
<dbReference type="InterPro" id="IPR050080">
    <property type="entry name" value="RNase_PH"/>
</dbReference>
<keyword evidence="6 8" id="KW-0548">Nucleotidyltransferase</keyword>
<evidence type="ECO:0000256" key="4">
    <source>
        <dbReference type="ARBA" id="ARBA00022679"/>
    </source>
</evidence>
<dbReference type="InterPro" id="IPR015847">
    <property type="entry name" value="ExoRNase_PH_dom2"/>
</dbReference>
<organism evidence="11 12">
    <name type="scientific">Syntrophaceticus schinkii</name>
    <dbReference type="NCBI Taxonomy" id="499207"/>
    <lineage>
        <taxon>Bacteria</taxon>
        <taxon>Bacillati</taxon>
        <taxon>Bacillota</taxon>
        <taxon>Clostridia</taxon>
        <taxon>Thermoanaerobacterales</taxon>
        <taxon>Thermoanaerobacterales Family III. Incertae Sedis</taxon>
        <taxon>Syntrophaceticus</taxon>
    </lineage>
</organism>
<dbReference type="Proteomes" id="UP000046155">
    <property type="component" value="Unassembled WGS sequence"/>
</dbReference>
<reference evidence="12" key="1">
    <citation type="submission" date="2015-01" db="EMBL/GenBank/DDBJ databases">
        <authorList>
            <person name="Manzoor Shahid"/>
            <person name="Zubair Saima"/>
        </authorList>
    </citation>
    <scope>NUCLEOTIDE SEQUENCE [LARGE SCALE GENOMIC DNA]</scope>
    <source>
        <strain evidence="12">Sp3</strain>
    </source>
</reference>
<dbReference type="HAMAP" id="MF_00564">
    <property type="entry name" value="RNase_PH"/>
    <property type="match status" value="1"/>
</dbReference>
<evidence type="ECO:0000259" key="10">
    <source>
        <dbReference type="Pfam" id="PF03725"/>
    </source>
</evidence>
<dbReference type="InterPro" id="IPR001247">
    <property type="entry name" value="ExoRNase_PH_dom1"/>
</dbReference>
<dbReference type="EC" id="2.7.7.56" evidence="8"/>
<dbReference type="PANTHER" id="PTHR11953">
    <property type="entry name" value="EXOSOME COMPLEX COMPONENT"/>
    <property type="match status" value="1"/>
</dbReference>
<keyword evidence="5 8" id="KW-0819">tRNA processing</keyword>
<comment type="catalytic activity">
    <reaction evidence="8">
        <text>tRNA(n+1) + phosphate = tRNA(n) + a ribonucleoside 5'-diphosphate</text>
        <dbReference type="Rhea" id="RHEA:10628"/>
        <dbReference type="Rhea" id="RHEA-COMP:17343"/>
        <dbReference type="Rhea" id="RHEA-COMP:17344"/>
        <dbReference type="ChEBI" id="CHEBI:43474"/>
        <dbReference type="ChEBI" id="CHEBI:57930"/>
        <dbReference type="ChEBI" id="CHEBI:173114"/>
        <dbReference type="EC" id="2.7.7.56"/>
    </reaction>
</comment>
<dbReference type="PROSITE" id="PS01277">
    <property type="entry name" value="RIBONUCLEASE_PH"/>
    <property type="match status" value="1"/>
</dbReference>
<dbReference type="PANTHER" id="PTHR11953:SF0">
    <property type="entry name" value="EXOSOME COMPLEX COMPONENT RRP41"/>
    <property type="match status" value="1"/>
</dbReference>
<feature type="binding site" evidence="8">
    <location>
        <begin position="124"/>
        <end position="126"/>
    </location>
    <ligand>
        <name>phosphate</name>
        <dbReference type="ChEBI" id="CHEBI:43474"/>
        <note>substrate</note>
    </ligand>
</feature>
<keyword evidence="12" id="KW-1185">Reference proteome</keyword>
<dbReference type="GO" id="GO:0016075">
    <property type="term" value="P:rRNA catabolic process"/>
    <property type="evidence" value="ECO:0007669"/>
    <property type="project" value="UniProtKB-UniRule"/>
</dbReference>
<evidence type="ECO:0000256" key="7">
    <source>
        <dbReference type="ARBA" id="ARBA00022884"/>
    </source>
</evidence>
<evidence type="ECO:0000256" key="1">
    <source>
        <dbReference type="ARBA" id="ARBA00006678"/>
    </source>
</evidence>
<keyword evidence="7" id="KW-0694">RNA-binding</keyword>
<dbReference type="InterPro" id="IPR018336">
    <property type="entry name" value="RNase_PH_CS"/>
</dbReference>
<keyword evidence="3 8" id="KW-0820">tRNA-binding</keyword>
<dbReference type="NCBIfam" id="TIGR01966">
    <property type="entry name" value="RNasePH"/>
    <property type="match status" value="1"/>
</dbReference>
<evidence type="ECO:0000256" key="8">
    <source>
        <dbReference type="HAMAP-Rule" id="MF_00564"/>
    </source>
</evidence>
<dbReference type="InterPro" id="IPR020568">
    <property type="entry name" value="Ribosomal_Su5_D2-typ_SF"/>
</dbReference>
<comment type="function">
    <text evidence="8">Phosphorolytic 3'-5' exoribonuclease that plays an important role in tRNA 3'-end maturation. Removes nucleotide residues following the 3'-CCA terminus of tRNAs; can also add nucleotides to the ends of RNA molecules by using nucleoside diphosphates as substrates, but this may not be physiologically important. Probably plays a role in initiation of 16S rRNA degradation (leading to ribosome degradation) during starvation.</text>
</comment>
<dbReference type="InterPro" id="IPR027408">
    <property type="entry name" value="PNPase/RNase_PH_dom_sf"/>
</dbReference>
<dbReference type="GO" id="GO:0000175">
    <property type="term" value="F:3'-5'-RNA exonuclease activity"/>
    <property type="evidence" value="ECO:0007669"/>
    <property type="project" value="UniProtKB-UniRule"/>
</dbReference>
<feature type="binding site" evidence="8">
    <location>
        <position position="86"/>
    </location>
    <ligand>
        <name>phosphate</name>
        <dbReference type="ChEBI" id="CHEBI:43474"/>
        <note>substrate</note>
    </ligand>
</feature>
<name>A0A0B7MQR2_9FIRM</name>
<keyword evidence="2 8" id="KW-0698">rRNA processing</keyword>
<comment type="similarity">
    <text evidence="1 8">Belongs to the RNase PH family.</text>
</comment>
<dbReference type="CDD" id="cd11362">
    <property type="entry name" value="RNase_PH_bact"/>
    <property type="match status" value="1"/>
</dbReference>
<dbReference type="Gene3D" id="3.30.230.70">
    <property type="entry name" value="GHMP Kinase, N-terminal domain"/>
    <property type="match status" value="1"/>
</dbReference>
<dbReference type="Pfam" id="PF03725">
    <property type="entry name" value="RNase_PH_C"/>
    <property type="match status" value="1"/>
</dbReference>
<dbReference type="EMBL" id="CDRZ01000281">
    <property type="protein sequence ID" value="CEO90326.1"/>
    <property type="molecule type" value="Genomic_DNA"/>
</dbReference>
<protein>
    <recommendedName>
        <fullName evidence="8">Ribonuclease PH</fullName>
        <shortName evidence="8">RNase PH</shortName>
        <ecNumber evidence="8">2.7.7.56</ecNumber>
    </recommendedName>
    <alternativeName>
        <fullName evidence="8">tRNA nucleotidyltransferase</fullName>
    </alternativeName>
</protein>
<evidence type="ECO:0000256" key="2">
    <source>
        <dbReference type="ARBA" id="ARBA00022552"/>
    </source>
</evidence>
<proteinExistence type="inferred from homology"/>
<feature type="domain" description="Exoribonuclease phosphorolytic" evidence="9">
    <location>
        <begin position="10"/>
        <end position="140"/>
    </location>
</feature>
<keyword evidence="4 8" id="KW-0808">Transferase</keyword>
<feature type="domain" description="Exoribonuclease phosphorolytic" evidence="10">
    <location>
        <begin position="157"/>
        <end position="223"/>
    </location>
</feature>
<evidence type="ECO:0000256" key="3">
    <source>
        <dbReference type="ARBA" id="ARBA00022555"/>
    </source>
</evidence>